<reference evidence="1" key="1">
    <citation type="journal article" date="2014" name="Front. Microbiol.">
        <title>High frequency of phylogenetically diverse reductive dehalogenase-homologous genes in deep subseafloor sedimentary metagenomes.</title>
        <authorList>
            <person name="Kawai M."/>
            <person name="Futagami T."/>
            <person name="Toyoda A."/>
            <person name="Takaki Y."/>
            <person name="Nishi S."/>
            <person name="Hori S."/>
            <person name="Arai W."/>
            <person name="Tsubouchi T."/>
            <person name="Morono Y."/>
            <person name="Uchiyama I."/>
            <person name="Ito T."/>
            <person name="Fujiyama A."/>
            <person name="Inagaki F."/>
            <person name="Takami H."/>
        </authorList>
    </citation>
    <scope>NUCLEOTIDE SEQUENCE</scope>
    <source>
        <strain evidence="1">Expedition CK06-06</strain>
    </source>
</reference>
<protein>
    <recommendedName>
        <fullName evidence="2">Exonuclease domain-containing protein</fullName>
    </recommendedName>
</protein>
<dbReference type="Gene3D" id="3.30.420.10">
    <property type="entry name" value="Ribonuclease H-like superfamily/Ribonuclease H"/>
    <property type="match status" value="1"/>
</dbReference>
<gene>
    <name evidence="1" type="ORF">S01H4_33729</name>
</gene>
<dbReference type="GO" id="GO:0003676">
    <property type="term" value="F:nucleic acid binding"/>
    <property type="evidence" value="ECO:0007669"/>
    <property type="project" value="InterPro"/>
</dbReference>
<evidence type="ECO:0000313" key="1">
    <source>
        <dbReference type="EMBL" id="GAG81881.1"/>
    </source>
</evidence>
<dbReference type="InterPro" id="IPR036397">
    <property type="entry name" value="RNaseH_sf"/>
</dbReference>
<organism evidence="1">
    <name type="scientific">marine sediment metagenome</name>
    <dbReference type="NCBI Taxonomy" id="412755"/>
    <lineage>
        <taxon>unclassified sequences</taxon>
        <taxon>metagenomes</taxon>
        <taxon>ecological metagenomes</taxon>
    </lineage>
</organism>
<proteinExistence type="predicted"/>
<feature type="non-terminal residue" evidence="1">
    <location>
        <position position="1"/>
    </location>
</feature>
<name>X1CC87_9ZZZZ</name>
<dbReference type="AlphaFoldDB" id="X1CC87"/>
<dbReference type="InterPro" id="IPR012337">
    <property type="entry name" value="RNaseH-like_sf"/>
</dbReference>
<accession>X1CC87</accession>
<evidence type="ECO:0008006" key="2">
    <source>
        <dbReference type="Google" id="ProtNLM"/>
    </source>
</evidence>
<dbReference type="SUPFAM" id="SSF53098">
    <property type="entry name" value="Ribonuclease H-like"/>
    <property type="match status" value="1"/>
</dbReference>
<comment type="caution">
    <text evidence="1">The sequence shown here is derived from an EMBL/GenBank/DDBJ whole genome shotgun (WGS) entry which is preliminary data.</text>
</comment>
<sequence length="55" mass="6576">VEKFCTKINSYYIYNKYLKLTDLYFYFNNKPFEGQHNALKDVEACANCYFNLVSS</sequence>
<dbReference type="EMBL" id="BART01017780">
    <property type="protein sequence ID" value="GAG81881.1"/>
    <property type="molecule type" value="Genomic_DNA"/>
</dbReference>